<keyword evidence="2" id="KW-1185">Reference proteome</keyword>
<comment type="caution">
    <text evidence="1">The sequence shown here is derived from an EMBL/GenBank/DDBJ whole genome shotgun (WGS) entry which is preliminary data.</text>
</comment>
<proteinExistence type="predicted"/>
<accession>A0ABC8QDV5</accession>
<protein>
    <submittedName>
        <fullName evidence="1">Uncharacterized protein</fullName>
    </submittedName>
</protein>
<organism evidence="1 2">
    <name type="scientific">Ralstonia holmesii</name>
    <dbReference type="NCBI Taxonomy" id="3058602"/>
    <lineage>
        <taxon>Bacteria</taxon>
        <taxon>Pseudomonadati</taxon>
        <taxon>Pseudomonadota</taxon>
        <taxon>Betaproteobacteria</taxon>
        <taxon>Burkholderiales</taxon>
        <taxon>Burkholderiaceae</taxon>
        <taxon>Ralstonia</taxon>
    </lineage>
</organism>
<name>A0ABC8QDV5_9RALS</name>
<dbReference type="EMBL" id="CATZAT010000001">
    <property type="protein sequence ID" value="CAJ0778690.1"/>
    <property type="molecule type" value="Genomic_DNA"/>
</dbReference>
<sequence length="152" mass="16595">MRRCSLKLTCRLLGHRQSTFMSASRTPYLPTLDVPLLRADEFFPFAAHPIHIGTYQLWFTCDADADPESVTVCIDLGKPLEINVDEALHVILGLCLGLPASSRGVVAQQAHTGTLVYRFAYMLHEDPTGALLVDAMSGLAASAISVSKWSVH</sequence>
<dbReference type="Proteomes" id="UP001189663">
    <property type="component" value="Unassembled WGS sequence"/>
</dbReference>
<gene>
    <name evidence="1" type="ORF">LMG18096_00822</name>
</gene>
<evidence type="ECO:0000313" key="1">
    <source>
        <dbReference type="EMBL" id="CAJ0778690.1"/>
    </source>
</evidence>
<reference evidence="1 2" key="1">
    <citation type="submission" date="2023-07" db="EMBL/GenBank/DDBJ databases">
        <authorList>
            <person name="Peeters C."/>
        </authorList>
    </citation>
    <scope>NUCLEOTIDE SEQUENCE [LARGE SCALE GENOMIC DNA]</scope>
    <source>
        <strain evidence="1 2">LMG 18096</strain>
    </source>
</reference>
<evidence type="ECO:0000313" key="2">
    <source>
        <dbReference type="Proteomes" id="UP001189663"/>
    </source>
</evidence>
<dbReference type="AlphaFoldDB" id="A0ABC8QDV5"/>